<evidence type="ECO:0000313" key="6">
    <source>
        <dbReference type="Proteomes" id="UP000326865"/>
    </source>
</evidence>
<accession>A0A5N5UDQ3</accession>
<gene>
    <name evidence="1" type="ORF">DM867_02075</name>
    <name evidence="2" type="ORF">DMP03_05575</name>
    <name evidence="3" type="ORF">DP108_01960</name>
</gene>
<evidence type="ECO:0000313" key="2">
    <source>
        <dbReference type="EMBL" id="KAB7516835.1"/>
    </source>
</evidence>
<name>A0A5N5UDQ3_9EURY</name>
<reference evidence="4 5" key="1">
    <citation type="submission" date="2019-10" db="EMBL/GenBank/DDBJ databases">
        <title>Unraveling microbial dark matter from salterns through culturing: the case of the genus Halosegnis.</title>
        <authorList>
            <person name="Duran-Viseras A."/>
            <person name="Andrei A.-S."/>
            <person name="Vera-Gargallo B."/>
            <person name="Ghai R."/>
            <person name="Sanchez-Porro C."/>
            <person name="Ventosa A."/>
        </authorList>
    </citation>
    <scope>NUCLEOTIDE SEQUENCE [LARGE SCALE GENOMIC DNA]</scope>
    <source>
        <strain evidence="2 5">F17-44</strain>
        <strain evidence="1 6">F18-79</strain>
        <strain evidence="3 4">F19-13</strain>
    </source>
</reference>
<keyword evidence="6" id="KW-1185">Reference proteome</keyword>
<accession>A0A5N5UMD5</accession>
<dbReference type="Proteomes" id="UP000326302">
    <property type="component" value="Unassembled WGS sequence"/>
</dbReference>
<dbReference type="EMBL" id="QMDY01000001">
    <property type="protein sequence ID" value="KAB7520038.1"/>
    <property type="molecule type" value="Genomic_DNA"/>
</dbReference>
<comment type="caution">
    <text evidence="2">The sequence shown here is derived from an EMBL/GenBank/DDBJ whole genome shotgun (WGS) entry which is preliminary data.</text>
</comment>
<dbReference type="Proteomes" id="UP000326207">
    <property type="component" value="Unassembled WGS sequence"/>
</dbReference>
<dbReference type="EMBL" id="QJOW01000002">
    <property type="protein sequence ID" value="KAB7516835.1"/>
    <property type="molecule type" value="Genomic_DNA"/>
</dbReference>
<proteinExistence type="predicted"/>
<sequence>MRRITRNVTLGLLVVVVLLLALGALPSLLQSGDPYYAEATAAEAPDGVVPIDGANLSEQRFPYTYGAVSAADGGTARSTAYYRGPFGIKETFTHSVFDERDVFRQRYASNMSGDAVFVTFENVTYRVTVVQP</sequence>
<dbReference type="Proteomes" id="UP000326865">
    <property type="component" value="Unassembled WGS sequence"/>
</dbReference>
<dbReference type="RefSeq" id="WP_152119715.1">
    <property type="nucleotide sequence ID" value="NZ_QJOW01000002.1"/>
</dbReference>
<accession>A0A5N5UES5</accession>
<evidence type="ECO:0000313" key="1">
    <source>
        <dbReference type="EMBL" id="KAB7515952.1"/>
    </source>
</evidence>
<dbReference type="EMBL" id="QKKZ01000001">
    <property type="protein sequence ID" value="KAB7515952.1"/>
    <property type="molecule type" value="Genomic_DNA"/>
</dbReference>
<evidence type="ECO:0000313" key="3">
    <source>
        <dbReference type="EMBL" id="KAB7520038.1"/>
    </source>
</evidence>
<dbReference type="AlphaFoldDB" id="A0A5N5UDQ3"/>
<protein>
    <submittedName>
        <fullName evidence="2">Uncharacterized protein</fullName>
    </submittedName>
</protein>
<evidence type="ECO:0000313" key="5">
    <source>
        <dbReference type="Proteomes" id="UP000326302"/>
    </source>
</evidence>
<organism evidence="2 5">
    <name type="scientific">Halosegnis rubeus</name>
    <dbReference type="NCBI Taxonomy" id="2212850"/>
    <lineage>
        <taxon>Archaea</taxon>
        <taxon>Methanobacteriati</taxon>
        <taxon>Methanobacteriota</taxon>
        <taxon>Stenosarchaea group</taxon>
        <taxon>Halobacteria</taxon>
        <taxon>Halobacteriales</taxon>
        <taxon>Natronomonadaceae</taxon>
        <taxon>Halosegnis</taxon>
    </lineage>
</organism>
<dbReference type="OrthoDB" id="302685at2157"/>
<evidence type="ECO:0000313" key="4">
    <source>
        <dbReference type="Proteomes" id="UP000326207"/>
    </source>
</evidence>